<evidence type="ECO:0000313" key="1">
    <source>
        <dbReference type="EMBL" id="KKM61907.1"/>
    </source>
</evidence>
<organism evidence="1">
    <name type="scientific">marine sediment metagenome</name>
    <dbReference type="NCBI Taxonomy" id="412755"/>
    <lineage>
        <taxon>unclassified sequences</taxon>
        <taxon>metagenomes</taxon>
        <taxon>ecological metagenomes</taxon>
    </lineage>
</organism>
<reference evidence="1" key="1">
    <citation type="journal article" date="2015" name="Nature">
        <title>Complex archaea that bridge the gap between prokaryotes and eukaryotes.</title>
        <authorList>
            <person name="Spang A."/>
            <person name="Saw J.H."/>
            <person name="Jorgensen S.L."/>
            <person name="Zaremba-Niedzwiedzka K."/>
            <person name="Martijn J."/>
            <person name="Lind A.E."/>
            <person name="van Eijk R."/>
            <person name="Schleper C."/>
            <person name="Guy L."/>
            <person name="Ettema T.J."/>
        </authorList>
    </citation>
    <scope>NUCLEOTIDE SEQUENCE</scope>
</reference>
<dbReference type="AlphaFoldDB" id="A0A0F9LXY2"/>
<name>A0A0F9LXY2_9ZZZZ</name>
<gene>
    <name evidence="1" type="ORF">LCGC14_1527010</name>
</gene>
<comment type="caution">
    <text evidence="1">The sequence shown here is derived from an EMBL/GenBank/DDBJ whole genome shotgun (WGS) entry which is preliminary data.</text>
</comment>
<accession>A0A0F9LXY2</accession>
<protein>
    <submittedName>
        <fullName evidence="1">Uncharacterized protein</fullName>
    </submittedName>
</protein>
<proteinExistence type="predicted"/>
<sequence>MIIVDKPYCYLRDKYEWGYRNRFTRHRRYGFMDPAHIMGLEPRDIMTCKIFSDGHKKTKDAEYIAITLEDFLLHSNIENDLLYCQYSPKSAFGFVFIKIGLKVIRNAEICLPTKEDFPLIIRNEKYNFYIAPRVF</sequence>
<dbReference type="EMBL" id="LAZR01011399">
    <property type="protein sequence ID" value="KKM61907.1"/>
    <property type="molecule type" value="Genomic_DNA"/>
</dbReference>